<feature type="region of interest" description="Disordered" evidence="1">
    <location>
        <begin position="126"/>
        <end position="152"/>
    </location>
</feature>
<dbReference type="RefSeq" id="WP_200609427.1">
    <property type="nucleotide sequence ID" value="NZ_JAEHHL010000004.1"/>
</dbReference>
<protein>
    <submittedName>
        <fullName evidence="3">Uncharacterized protein</fullName>
    </submittedName>
</protein>
<dbReference type="Proteomes" id="UP000655420">
    <property type="component" value="Unassembled WGS sequence"/>
</dbReference>
<feature type="chain" id="PRO_5035268843" evidence="2">
    <location>
        <begin position="26"/>
        <end position="152"/>
    </location>
</feature>
<evidence type="ECO:0000256" key="2">
    <source>
        <dbReference type="SAM" id="SignalP"/>
    </source>
</evidence>
<reference evidence="3" key="1">
    <citation type="submission" date="2020-12" db="EMBL/GenBank/DDBJ databases">
        <title>Bacterial taxonomy.</title>
        <authorList>
            <person name="Pan X."/>
        </authorList>
    </citation>
    <scope>NUCLEOTIDE SEQUENCE</scope>
    <source>
        <strain evidence="3">M0105</strain>
    </source>
</reference>
<sequence>MWNVLFRHVCASAIFLVAGAGYAAADGFGRETGVLSHAGQAVEVRGLSTRVIAFYEGGGDQIALTILLSGGNLGGEIIRSHMPMRDGQRHALIAGGAAESGARERFSFIRRGSDVRVVFEPVGAQTTTRVGSASPSDAAPGPAETRVAGLTD</sequence>
<accession>A0A8J7SGX7</accession>
<organism evidence="3 4">
    <name type="scientific">Thermohalobaculum xanthum</name>
    <dbReference type="NCBI Taxonomy" id="2753746"/>
    <lineage>
        <taxon>Bacteria</taxon>
        <taxon>Pseudomonadati</taxon>
        <taxon>Pseudomonadota</taxon>
        <taxon>Alphaproteobacteria</taxon>
        <taxon>Rhodobacterales</taxon>
        <taxon>Paracoccaceae</taxon>
        <taxon>Thermohalobaculum</taxon>
    </lineage>
</organism>
<dbReference type="AlphaFoldDB" id="A0A8J7SGX7"/>
<name>A0A8J7SGX7_9RHOB</name>
<gene>
    <name evidence="3" type="ORF">H0I76_08965</name>
</gene>
<proteinExistence type="predicted"/>
<feature type="signal peptide" evidence="2">
    <location>
        <begin position="1"/>
        <end position="25"/>
    </location>
</feature>
<evidence type="ECO:0000313" key="4">
    <source>
        <dbReference type="Proteomes" id="UP000655420"/>
    </source>
</evidence>
<dbReference type="EMBL" id="JAEHHL010000004">
    <property type="protein sequence ID" value="MBK0399320.1"/>
    <property type="molecule type" value="Genomic_DNA"/>
</dbReference>
<evidence type="ECO:0000313" key="3">
    <source>
        <dbReference type="EMBL" id="MBK0399320.1"/>
    </source>
</evidence>
<feature type="compositionally biased region" description="Low complexity" evidence="1">
    <location>
        <begin position="131"/>
        <end position="143"/>
    </location>
</feature>
<keyword evidence="4" id="KW-1185">Reference proteome</keyword>
<evidence type="ECO:0000256" key="1">
    <source>
        <dbReference type="SAM" id="MobiDB-lite"/>
    </source>
</evidence>
<comment type="caution">
    <text evidence="3">The sequence shown here is derived from an EMBL/GenBank/DDBJ whole genome shotgun (WGS) entry which is preliminary data.</text>
</comment>
<keyword evidence="2" id="KW-0732">Signal</keyword>